<protein>
    <submittedName>
        <fullName evidence="10">Sexual differentiation process protein isp4</fullName>
    </submittedName>
</protein>
<feature type="transmembrane region" description="Helical" evidence="9">
    <location>
        <begin position="478"/>
        <end position="498"/>
    </location>
</feature>
<feature type="transmembrane region" description="Helical" evidence="9">
    <location>
        <begin position="655"/>
        <end position="675"/>
    </location>
</feature>
<evidence type="ECO:0000256" key="8">
    <source>
        <dbReference type="ARBA" id="ARBA00023136"/>
    </source>
</evidence>
<keyword evidence="8 9" id="KW-0472">Membrane</keyword>
<proteinExistence type="inferred from homology"/>
<comment type="subcellular location">
    <subcellularLocation>
        <location evidence="1">Membrane</location>
        <topology evidence="1">Multi-pass membrane protein</topology>
    </subcellularLocation>
</comment>
<accession>A0A1U7LNC5</accession>
<dbReference type="InterPro" id="IPR004813">
    <property type="entry name" value="OPT"/>
</dbReference>
<dbReference type="InterPro" id="IPR004648">
    <property type="entry name" value="Oligpept_transpt"/>
</dbReference>
<gene>
    <name evidence="10" type="ORF">NEOLI_004538</name>
</gene>
<keyword evidence="3" id="KW-0813">Transport</keyword>
<comment type="caution">
    <text evidence="10">The sequence shown here is derived from an EMBL/GenBank/DDBJ whole genome shotgun (WGS) entry which is preliminary data.</text>
</comment>
<feature type="transmembrane region" description="Helical" evidence="9">
    <location>
        <begin position="762"/>
        <end position="783"/>
    </location>
</feature>
<evidence type="ECO:0000256" key="2">
    <source>
        <dbReference type="ARBA" id="ARBA00008807"/>
    </source>
</evidence>
<dbReference type="OMA" id="CPALYYT"/>
<keyword evidence="6" id="KW-0653">Protein transport</keyword>
<dbReference type="Proteomes" id="UP000186594">
    <property type="component" value="Unassembled WGS sequence"/>
</dbReference>
<dbReference type="PANTHER" id="PTHR22601">
    <property type="entry name" value="ISP4 LIKE PROTEIN"/>
    <property type="match status" value="1"/>
</dbReference>
<feature type="transmembrane region" description="Helical" evidence="9">
    <location>
        <begin position="224"/>
        <end position="243"/>
    </location>
</feature>
<dbReference type="EMBL" id="LXFE01000951">
    <property type="protein sequence ID" value="OLL24155.1"/>
    <property type="molecule type" value="Genomic_DNA"/>
</dbReference>
<feature type="transmembrane region" description="Helical" evidence="9">
    <location>
        <begin position="94"/>
        <end position="112"/>
    </location>
</feature>
<evidence type="ECO:0000313" key="11">
    <source>
        <dbReference type="Proteomes" id="UP000186594"/>
    </source>
</evidence>
<sequence length="824" mass="92936">MDQQVSNLGKPQILPTAEDDDSEIENFIKAHQNDPNLPDGLIRRAYNIEVGKVSGKEKAILDQDIFLDESPYPEVQAAVSNVDDPSLPVNTIRMWILGLTFTILGSGMNMLFSMRSPSIVITSLVAQLVAFPVGKIWERCLPSRVFNTLGIKWSLNPGPFNIKEHVVITIMANASFGGGQAYATDILLAQRAFYGQHFGAAFDLLLVISTQVLGYSLAGLSRRFLVWPAAVIWPVVLVNTALFQTLHTDLNRVAFGWKISRYRFFIYVSIGGFFWYFFPGYIFTGLSTLAFVTWIAPKNVVINQLFGATHGLDYIPLTLDWTQITGYVLSPLPTPWWAEANILVSVVFWIWLVSPILHFANVWEGRYMPISSSRSYDNTGVLHAGKPQLIHEQKYNVSRILTDQFTLDIQKYKEYSPIFLPTTFALAYGLSFASLTSVLVYVYLNYRHEILEQYKKARNFERDIHMKLIERYTDTPDWWYWAIGLVMFAISIVLCEAWNTHLPWWAFLVCQLIPLIFFLPIGLVQGITNTQLGLNVITEFICGYMLPGRPLANIMFKCYGYMTISQGLAFVQDLKLGHYMKIPPCTLFWTQTVATIVGAVVQVGVLDWSLTSISGVCTDDAANNFTCPGATVFFNASIIWGVVGPKRLFSYGQIYYSQLWFFLLGALLPVPVYFLQRRYPNSGFKYINTPLFFGGIGMIPPATAINYARNSHDDQISNLQITGFLGYGRVYIQLSDSTQILRMVVKGKSISSLVMLTMKYNYILSAALDCSLALSTIFLFFCFDMTQINFPSWWGNTVADNTADAHGTPLDKIPPRGYFGPSSW</sequence>
<feature type="transmembrane region" description="Helical" evidence="9">
    <location>
        <begin position="342"/>
        <end position="363"/>
    </location>
</feature>
<keyword evidence="11" id="KW-1185">Reference proteome</keyword>
<dbReference type="Pfam" id="PF03169">
    <property type="entry name" value="OPT"/>
    <property type="match status" value="1"/>
</dbReference>
<name>A0A1U7LNC5_NEOID</name>
<keyword evidence="4 9" id="KW-0812">Transmembrane</keyword>
<evidence type="ECO:0000256" key="7">
    <source>
        <dbReference type="ARBA" id="ARBA00022989"/>
    </source>
</evidence>
<dbReference type="GO" id="GO:0035673">
    <property type="term" value="F:oligopeptide transmembrane transporter activity"/>
    <property type="evidence" value="ECO:0007669"/>
    <property type="project" value="InterPro"/>
</dbReference>
<feature type="transmembrane region" description="Helical" evidence="9">
    <location>
        <begin position="687"/>
        <end position="708"/>
    </location>
</feature>
<evidence type="ECO:0000256" key="5">
    <source>
        <dbReference type="ARBA" id="ARBA00022856"/>
    </source>
</evidence>
<evidence type="ECO:0000256" key="4">
    <source>
        <dbReference type="ARBA" id="ARBA00022692"/>
    </source>
</evidence>
<feature type="transmembrane region" description="Helical" evidence="9">
    <location>
        <begin position="588"/>
        <end position="610"/>
    </location>
</feature>
<comment type="similarity">
    <text evidence="2">Belongs to the oligopeptide OPT transporter family.</text>
</comment>
<feature type="transmembrane region" description="Helical" evidence="9">
    <location>
        <begin position="505"/>
        <end position="527"/>
    </location>
</feature>
<evidence type="ECO:0000256" key="9">
    <source>
        <dbReference type="SAM" id="Phobius"/>
    </source>
</evidence>
<organism evidence="10 11">
    <name type="scientific">Neolecta irregularis (strain DAH-3)</name>
    <dbReference type="NCBI Taxonomy" id="1198029"/>
    <lineage>
        <taxon>Eukaryota</taxon>
        <taxon>Fungi</taxon>
        <taxon>Dikarya</taxon>
        <taxon>Ascomycota</taxon>
        <taxon>Taphrinomycotina</taxon>
        <taxon>Neolectales</taxon>
        <taxon>Neolectaceae</taxon>
        <taxon>Neolecta</taxon>
    </lineage>
</organism>
<feature type="transmembrane region" description="Helical" evidence="9">
    <location>
        <begin position="198"/>
        <end position="218"/>
    </location>
</feature>
<reference evidence="10 11" key="1">
    <citation type="submission" date="2016-04" db="EMBL/GenBank/DDBJ databases">
        <title>Evolutionary innovation and constraint leading to complex multicellularity in the Ascomycota.</title>
        <authorList>
            <person name="Cisse O."/>
            <person name="Nguyen A."/>
            <person name="Hewitt D.A."/>
            <person name="Jedd G."/>
            <person name="Stajich J.E."/>
        </authorList>
    </citation>
    <scope>NUCLEOTIDE SEQUENCE [LARGE SCALE GENOMIC DNA]</scope>
    <source>
        <strain evidence="10 11">DAH-3</strain>
    </source>
</reference>
<dbReference type="AlphaFoldDB" id="A0A1U7LNC5"/>
<feature type="transmembrane region" description="Helical" evidence="9">
    <location>
        <begin position="418"/>
        <end position="444"/>
    </location>
</feature>
<dbReference type="NCBIfam" id="TIGR00727">
    <property type="entry name" value="ISP4_OPT"/>
    <property type="match status" value="1"/>
</dbReference>
<keyword evidence="7 9" id="KW-1133">Transmembrane helix</keyword>
<dbReference type="OrthoDB" id="9986677at2759"/>
<evidence type="ECO:0000313" key="10">
    <source>
        <dbReference type="EMBL" id="OLL24155.1"/>
    </source>
</evidence>
<evidence type="ECO:0000256" key="6">
    <source>
        <dbReference type="ARBA" id="ARBA00022927"/>
    </source>
</evidence>
<dbReference type="GO" id="GO:0015031">
    <property type="term" value="P:protein transport"/>
    <property type="evidence" value="ECO:0007669"/>
    <property type="project" value="UniProtKB-KW"/>
</dbReference>
<evidence type="ECO:0000256" key="1">
    <source>
        <dbReference type="ARBA" id="ARBA00004141"/>
    </source>
</evidence>
<keyword evidence="5" id="KW-0571">Peptide transport</keyword>
<dbReference type="GO" id="GO:0016020">
    <property type="term" value="C:membrane"/>
    <property type="evidence" value="ECO:0007669"/>
    <property type="project" value="UniProtKB-SubCell"/>
</dbReference>
<feature type="transmembrane region" description="Helical" evidence="9">
    <location>
        <begin position="622"/>
        <end position="643"/>
    </location>
</feature>
<evidence type="ECO:0000256" key="3">
    <source>
        <dbReference type="ARBA" id="ARBA00022448"/>
    </source>
</evidence>
<feature type="transmembrane region" description="Helical" evidence="9">
    <location>
        <begin position="264"/>
        <end position="296"/>
    </location>
</feature>
<dbReference type="NCBIfam" id="TIGR00728">
    <property type="entry name" value="OPT_sfam"/>
    <property type="match status" value="1"/>
</dbReference>